<dbReference type="EMBL" id="BMHY01000025">
    <property type="protein sequence ID" value="GGG90870.1"/>
    <property type="molecule type" value="Genomic_DNA"/>
</dbReference>
<evidence type="ECO:0000313" key="1">
    <source>
        <dbReference type="EMBL" id="GGG90870.1"/>
    </source>
</evidence>
<sequence length="356" mass="41347">MEELPVRKILIDNEDWNDLQDTAKRGRYKTVDIIMNGQQYKAQFGLRGGHTLHYSKKSYEVIVEGGPTLHWNAEFDDPSLIRNALSFHFFNEIGVPSPLTQHIEVEINDRPQGVYLEIESVDATFFKKRGIGFRSILYASNDSADFSLIDPIHRGKKDSLFDGYELKYGSDKVTKPKLIRFVRGINKHSGKSFIAFTAKRLDVKQYLLWLAGAVLTSNYDGFDQNYALYEHRKTGKYRIIPWDYEGTWGRNCYGRPCGSDLVRLQGYNKLTEKLFQYSACRKAYKAIINNLLVTQFTVERIDPVITRYYKQITPAIRHDFTRKSSYDTFLNEPSFILEYVRERRAIIKAALKAWKA</sequence>
<dbReference type="RefSeq" id="WP_188893091.1">
    <property type="nucleotide sequence ID" value="NZ_BMHY01000025.1"/>
</dbReference>
<dbReference type="Proteomes" id="UP000600247">
    <property type="component" value="Unassembled WGS sequence"/>
</dbReference>
<organism evidence="1 2">
    <name type="scientific">Paenibacillus radicis</name>
    <name type="common">ex Gao et al. 2016</name>
    <dbReference type="NCBI Taxonomy" id="1737354"/>
    <lineage>
        <taxon>Bacteria</taxon>
        <taxon>Bacillati</taxon>
        <taxon>Bacillota</taxon>
        <taxon>Bacilli</taxon>
        <taxon>Bacillales</taxon>
        <taxon>Paenibacillaceae</taxon>
        <taxon>Paenibacillus</taxon>
    </lineage>
</organism>
<keyword evidence="2" id="KW-1185">Reference proteome</keyword>
<protein>
    <submittedName>
        <fullName evidence="1">Spore coat protein H</fullName>
    </submittedName>
</protein>
<comment type="caution">
    <text evidence="1">The sequence shown here is derived from an EMBL/GenBank/DDBJ whole genome shotgun (WGS) entry which is preliminary data.</text>
</comment>
<dbReference type="AlphaFoldDB" id="A0A917MDM5"/>
<reference evidence="1 2" key="1">
    <citation type="journal article" date="2014" name="Int. J. Syst. Evol. Microbiol.">
        <title>Complete genome sequence of Corynebacterium casei LMG S-19264T (=DSM 44701T), isolated from a smear-ripened cheese.</title>
        <authorList>
            <consortium name="US DOE Joint Genome Institute (JGI-PGF)"/>
            <person name="Walter F."/>
            <person name="Albersmeier A."/>
            <person name="Kalinowski J."/>
            <person name="Ruckert C."/>
        </authorList>
    </citation>
    <scope>NUCLEOTIDE SEQUENCE [LARGE SCALE GENOMIC DNA]</scope>
    <source>
        <strain evidence="1 2">CGMCC 1.15286</strain>
    </source>
</reference>
<dbReference type="PANTHER" id="PTHR40050:SF1">
    <property type="entry name" value="INNER SPORE COAT PROTEIN H"/>
    <property type="match status" value="1"/>
</dbReference>
<dbReference type="PANTHER" id="PTHR40050">
    <property type="entry name" value="INNER SPORE COAT PROTEIN H"/>
    <property type="match status" value="1"/>
</dbReference>
<keyword evidence="1" id="KW-0946">Virion</keyword>
<evidence type="ECO:0000313" key="2">
    <source>
        <dbReference type="Proteomes" id="UP000600247"/>
    </source>
</evidence>
<name>A0A917MDM5_9BACL</name>
<keyword evidence="1" id="KW-0167">Capsid protein</keyword>
<dbReference type="InterPro" id="IPR014867">
    <property type="entry name" value="Spore_coat_CotH_CotH2/3/7"/>
</dbReference>
<accession>A0A917MDM5</accession>
<dbReference type="Pfam" id="PF08757">
    <property type="entry name" value="CotH"/>
    <property type="match status" value="1"/>
</dbReference>
<gene>
    <name evidence="1" type="primary">cotH</name>
    <name evidence="1" type="ORF">GCM10010918_57380</name>
</gene>
<proteinExistence type="predicted"/>